<feature type="transmembrane region" description="Helical" evidence="17">
    <location>
        <begin position="119"/>
        <end position="143"/>
    </location>
</feature>
<evidence type="ECO:0000256" key="13">
    <source>
        <dbReference type="ARBA" id="ARBA00038302"/>
    </source>
</evidence>
<dbReference type="InterPro" id="IPR015421">
    <property type="entry name" value="PyrdxlP-dep_Trfase_major"/>
</dbReference>
<evidence type="ECO:0000256" key="9">
    <source>
        <dbReference type="ARBA" id="ARBA00022989"/>
    </source>
</evidence>
<dbReference type="GO" id="GO:0008117">
    <property type="term" value="F:sphinganine-1-phosphate aldolase activity"/>
    <property type="evidence" value="ECO:0007669"/>
    <property type="project" value="UniProtKB-EC"/>
</dbReference>
<comment type="pathway">
    <text evidence="4">Sphingolipid metabolism.</text>
</comment>
<dbReference type="PANTHER" id="PTHR42735">
    <property type="match status" value="1"/>
</dbReference>
<evidence type="ECO:0000256" key="11">
    <source>
        <dbReference type="ARBA" id="ARBA00023136"/>
    </source>
</evidence>
<evidence type="ECO:0000256" key="6">
    <source>
        <dbReference type="ARBA" id="ARBA00022824"/>
    </source>
</evidence>
<organism evidence="18">
    <name type="scientific">Ditylum brightwellii</name>
    <dbReference type="NCBI Taxonomy" id="49249"/>
    <lineage>
        <taxon>Eukaryota</taxon>
        <taxon>Sar</taxon>
        <taxon>Stramenopiles</taxon>
        <taxon>Ochrophyta</taxon>
        <taxon>Bacillariophyta</taxon>
        <taxon>Mediophyceae</taxon>
        <taxon>Lithodesmiophycidae</taxon>
        <taxon>Lithodesmiales</taxon>
        <taxon>Lithodesmiaceae</taxon>
        <taxon>Ditylum</taxon>
    </lineage>
</organism>
<keyword evidence="9 17" id="KW-1133">Transmembrane helix</keyword>
<evidence type="ECO:0000256" key="15">
    <source>
        <dbReference type="ARBA" id="ARBA00042568"/>
    </source>
</evidence>
<keyword evidence="5 17" id="KW-0812">Transmembrane</keyword>
<dbReference type="Gene3D" id="6.10.140.2150">
    <property type="match status" value="1"/>
</dbReference>
<dbReference type="GO" id="GO:0030170">
    <property type="term" value="F:pyridoxal phosphate binding"/>
    <property type="evidence" value="ECO:0007669"/>
    <property type="project" value="InterPro"/>
</dbReference>
<dbReference type="GO" id="GO:0019752">
    <property type="term" value="P:carboxylic acid metabolic process"/>
    <property type="evidence" value="ECO:0007669"/>
    <property type="project" value="InterPro"/>
</dbReference>
<evidence type="ECO:0000256" key="16">
    <source>
        <dbReference type="PIRSR" id="PIRSR602129-50"/>
    </source>
</evidence>
<dbReference type="FunFam" id="3.40.640.10:FF:000020">
    <property type="entry name" value="sphingosine-1-phosphate lyase 1"/>
    <property type="match status" value="1"/>
</dbReference>
<name>A0A7S4SFY4_9STRA</name>
<dbReference type="Pfam" id="PF00282">
    <property type="entry name" value="Pyridoxal_deC"/>
    <property type="match status" value="1"/>
</dbReference>
<dbReference type="SUPFAM" id="SSF53383">
    <property type="entry name" value="PLP-dependent transferases"/>
    <property type="match status" value="1"/>
</dbReference>
<proteinExistence type="inferred from homology"/>
<evidence type="ECO:0000256" key="5">
    <source>
        <dbReference type="ARBA" id="ARBA00022692"/>
    </source>
</evidence>
<protein>
    <recommendedName>
        <fullName evidence="14">sphinganine-1-phosphate aldolase</fullName>
        <ecNumber evidence="14">4.1.2.27</ecNumber>
    </recommendedName>
    <alternativeName>
        <fullName evidence="15">Sphingosine-1-phosphate aldolase</fullName>
    </alternativeName>
</protein>
<keyword evidence="10" id="KW-0443">Lipid metabolism</keyword>
<dbReference type="InterPro" id="IPR002129">
    <property type="entry name" value="PyrdxlP-dep_de-COase"/>
</dbReference>
<comment type="similarity">
    <text evidence="13">Belongs to the group II decarboxylase family. Sphingosine-1-phosphate lyase subfamily.</text>
</comment>
<evidence type="ECO:0000256" key="3">
    <source>
        <dbReference type="ARBA" id="ARBA00004760"/>
    </source>
</evidence>
<comment type="subcellular location">
    <subcellularLocation>
        <location evidence="2">Endoplasmic reticulum membrane</location>
        <topology evidence="2">Single-pass membrane protein</topology>
    </subcellularLocation>
</comment>
<accession>A0A7S4SFY4</accession>
<evidence type="ECO:0000256" key="14">
    <source>
        <dbReference type="ARBA" id="ARBA00038965"/>
    </source>
</evidence>
<gene>
    <name evidence="18" type="ORF">DBRI00130_LOCUS34638</name>
</gene>
<dbReference type="Gene3D" id="3.90.1150.10">
    <property type="entry name" value="Aspartate Aminotransferase, domain 1"/>
    <property type="match status" value="1"/>
</dbReference>
<comment type="cofactor">
    <cofactor evidence="1 16">
        <name>pyridoxal 5'-phosphate</name>
        <dbReference type="ChEBI" id="CHEBI:597326"/>
    </cofactor>
</comment>
<dbReference type="InterPro" id="IPR015422">
    <property type="entry name" value="PyrdxlP-dep_Trfase_small"/>
</dbReference>
<keyword evidence="8" id="KW-0746">Sphingolipid metabolism</keyword>
<dbReference type="PANTHER" id="PTHR42735:SF6">
    <property type="entry name" value="SPHINGOSINE-1-PHOSPHATE LYASE 1"/>
    <property type="match status" value="1"/>
</dbReference>
<dbReference type="EMBL" id="HBNS01044713">
    <property type="protein sequence ID" value="CAE4644558.1"/>
    <property type="molecule type" value="Transcribed_RNA"/>
</dbReference>
<reference evidence="18" key="1">
    <citation type="submission" date="2021-01" db="EMBL/GenBank/DDBJ databases">
        <authorList>
            <person name="Corre E."/>
            <person name="Pelletier E."/>
            <person name="Niang G."/>
            <person name="Scheremetjew M."/>
            <person name="Finn R."/>
            <person name="Kale V."/>
            <person name="Holt S."/>
            <person name="Cochrane G."/>
            <person name="Meng A."/>
            <person name="Brown T."/>
            <person name="Cohen L."/>
        </authorList>
    </citation>
    <scope>NUCLEOTIDE SEQUENCE</scope>
    <source>
        <strain evidence="18">GSO104</strain>
    </source>
</reference>
<evidence type="ECO:0000256" key="10">
    <source>
        <dbReference type="ARBA" id="ARBA00023098"/>
    </source>
</evidence>
<keyword evidence="11 17" id="KW-0472">Membrane</keyword>
<feature type="modified residue" description="N6-(pyridoxal phosphate)lysine" evidence="16">
    <location>
        <position position="439"/>
    </location>
</feature>
<dbReference type="InterPro" id="IPR015424">
    <property type="entry name" value="PyrdxlP-dep_Trfase"/>
</dbReference>
<dbReference type="GO" id="GO:0005789">
    <property type="term" value="C:endoplasmic reticulum membrane"/>
    <property type="evidence" value="ECO:0007669"/>
    <property type="project" value="UniProtKB-SubCell"/>
</dbReference>
<evidence type="ECO:0000256" key="2">
    <source>
        <dbReference type="ARBA" id="ARBA00004389"/>
    </source>
</evidence>
<comment type="pathway">
    <text evidence="3">Lipid metabolism; sphingolipid metabolism.</text>
</comment>
<keyword evidence="6" id="KW-0256">Endoplasmic reticulum</keyword>
<dbReference type="GO" id="GO:0030149">
    <property type="term" value="P:sphingolipid catabolic process"/>
    <property type="evidence" value="ECO:0007669"/>
    <property type="project" value="TreeGrafter"/>
</dbReference>
<evidence type="ECO:0000256" key="4">
    <source>
        <dbReference type="ARBA" id="ARBA00004991"/>
    </source>
</evidence>
<keyword evidence="12" id="KW-0456">Lyase</keyword>
<dbReference type="InterPro" id="IPR050477">
    <property type="entry name" value="GrpII_AminoAcid_Decarb"/>
</dbReference>
<evidence type="ECO:0000256" key="17">
    <source>
        <dbReference type="SAM" id="Phobius"/>
    </source>
</evidence>
<dbReference type="EC" id="4.1.2.27" evidence="14"/>
<evidence type="ECO:0000256" key="8">
    <source>
        <dbReference type="ARBA" id="ARBA00022919"/>
    </source>
</evidence>
<dbReference type="Gene3D" id="3.40.640.10">
    <property type="entry name" value="Type I PLP-dependent aspartate aminotransferase-like (Major domain)"/>
    <property type="match status" value="1"/>
</dbReference>
<evidence type="ECO:0000256" key="12">
    <source>
        <dbReference type="ARBA" id="ARBA00023239"/>
    </source>
</evidence>
<evidence type="ECO:0000256" key="1">
    <source>
        <dbReference type="ARBA" id="ARBA00001933"/>
    </source>
</evidence>
<evidence type="ECO:0000256" key="7">
    <source>
        <dbReference type="ARBA" id="ARBA00022898"/>
    </source>
</evidence>
<keyword evidence="7 16" id="KW-0663">Pyridoxal phosphate</keyword>
<sequence>MTTTNKQPTPPKKWNIPPIAVITRTIRPYIQILSIFLWIHHRCFATSSIFSGSREYGSSHIVVDGISVGNACHSIKNEATVNSTMGGLDVMARMYHALVLSVYSNMEEYPFLRRCATTMLLLCNDILALLLLHSTLLAFYALFHFSSKEFRDNVIQRLYEFGAAYVPQVKKELRKEENKMKQDLRHSLKMGNGTVTRTLPVEGKDAMLILSDMQTRSKKENTKWETGRVSGTVYSGDETHTALLNQVYATYSLSNPLHADVWPSVNQYEAEVISMTANLLNGNDEGVVGTTSSGGTESIILAVRAHKGYYCKRLGITHPEIVGCTTAHAGLDKACDMLGIKLIRVSPDPITFQMRPKDVARAITCNTIMIYSSAPSYPQGVIDPIEELSEVAMRFGVGLHVDACLGGFVLPFARMIGKELPKFDFECDGVTSMSVDTHKYGYASKGTSVVLYRHNALRRAQYFSFAKWPGGLYATPTIAGSRPGALIACAWASLVSIGESGFKSRVKSILATTQTIAKEVSSIPGLYLLGGMPTAMIVCFGSKDFDIYEVGDIMTKRGWSLNSLQRPACIHLCVTLKTVSFASEFVKELRECVEEVQKKGDGGGKKGGNAALYGMAGSLPAGPLDDMCKCYLDVILSP</sequence>
<dbReference type="AlphaFoldDB" id="A0A7S4SFY4"/>
<evidence type="ECO:0000313" key="18">
    <source>
        <dbReference type="EMBL" id="CAE4644558.1"/>
    </source>
</evidence>